<protein>
    <submittedName>
        <fullName evidence="1">Uncharacterized protein</fullName>
    </submittedName>
</protein>
<gene>
    <name evidence="1" type="ORF">GCK32_019842</name>
</gene>
<organism evidence="1 2">
    <name type="scientific">Trichostrongylus colubriformis</name>
    <name type="common">Black scour worm</name>
    <dbReference type="NCBI Taxonomy" id="6319"/>
    <lineage>
        <taxon>Eukaryota</taxon>
        <taxon>Metazoa</taxon>
        <taxon>Ecdysozoa</taxon>
        <taxon>Nematoda</taxon>
        <taxon>Chromadorea</taxon>
        <taxon>Rhabditida</taxon>
        <taxon>Rhabditina</taxon>
        <taxon>Rhabditomorpha</taxon>
        <taxon>Strongyloidea</taxon>
        <taxon>Trichostrongylidae</taxon>
        <taxon>Trichostrongylus</taxon>
    </lineage>
</organism>
<comment type="caution">
    <text evidence="1">The sequence shown here is derived from an EMBL/GenBank/DDBJ whole genome shotgun (WGS) entry which is preliminary data.</text>
</comment>
<name>A0AAN8FIL7_TRICO</name>
<evidence type="ECO:0000313" key="1">
    <source>
        <dbReference type="EMBL" id="KAK5980661.1"/>
    </source>
</evidence>
<dbReference type="EMBL" id="WIXE01007169">
    <property type="protein sequence ID" value="KAK5980661.1"/>
    <property type="molecule type" value="Genomic_DNA"/>
</dbReference>
<keyword evidence="2" id="KW-1185">Reference proteome</keyword>
<proteinExistence type="predicted"/>
<dbReference type="Proteomes" id="UP001331761">
    <property type="component" value="Unassembled WGS sequence"/>
</dbReference>
<sequence length="33" mass="3938">MNQKRGNTLKPISGKTLRIHWIDHKKEPRGRQL</sequence>
<dbReference type="AlphaFoldDB" id="A0AAN8FIL7"/>
<evidence type="ECO:0000313" key="2">
    <source>
        <dbReference type="Proteomes" id="UP001331761"/>
    </source>
</evidence>
<reference evidence="1 2" key="1">
    <citation type="submission" date="2019-10" db="EMBL/GenBank/DDBJ databases">
        <title>Assembly and Annotation for the nematode Trichostrongylus colubriformis.</title>
        <authorList>
            <person name="Martin J."/>
        </authorList>
    </citation>
    <scope>NUCLEOTIDE SEQUENCE [LARGE SCALE GENOMIC DNA]</scope>
    <source>
        <strain evidence="1">G859</strain>
        <tissue evidence="1">Whole worm</tissue>
    </source>
</reference>
<accession>A0AAN8FIL7</accession>